<proteinExistence type="predicted"/>
<name>A0ABW9Z894_9FLAO</name>
<organism evidence="2 3">
    <name type="scientific">Flavobacterium ichthyis</name>
    <dbReference type="NCBI Taxonomy" id="2698827"/>
    <lineage>
        <taxon>Bacteria</taxon>
        <taxon>Pseudomonadati</taxon>
        <taxon>Bacteroidota</taxon>
        <taxon>Flavobacteriia</taxon>
        <taxon>Flavobacteriales</taxon>
        <taxon>Flavobacteriaceae</taxon>
        <taxon>Flavobacterium</taxon>
    </lineage>
</organism>
<feature type="transmembrane region" description="Helical" evidence="1">
    <location>
        <begin position="73"/>
        <end position="95"/>
    </location>
</feature>
<dbReference type="RefSeq" id="WP_166536724.1">
    <property type="nucleotide sequence ID" value="NZ_JAABLM010000006.1"/>
</dbReference>
<evidence type="ECO:0000313" key="3">
    <source>
        <dbReference type="Proteomes" id="UP000798602"/>
    </source>
</evidence>
<dbReference type="Pfam" id="PF13858">
    <property type="entry name" value="DUF4199"/>
    <property type="match status" value="1"/>
</dbReference>
<sequence>MEKQSMKSLILNYGIMLGVISIMISVIGYITSDNYFEQNSIVQIIGTLLLIVFIVIPIRIFKKNNNGFLELGQAIKISLGVSAISAILSAVYIWVFSNYIEPDFLNMLIEYQKAEAIKANPTMSAEQLNQGIEAARNFMMPMTYVMIIAVTLFVGFLTGLITGLVLKKSRPQAY</sequence>
<keyword evidence="1" id="KW-0812">Transmembrane</keyword>
<accession>A0ABW9Z894</accession>
<reference evidence="3" key="1">
    <citation type="submission" date="2020-01" db="EMBL/GenBank/DDBJ databases">
        <title>Sphingomonas sp. strain CSW-10.</title>
        <authorList>
            <person name="Chen W.-M."/>
        </authorList>
    </citation>
    <scope>NUCLEOTIDE SEQUENCE [LARGE SCALE GENOMIC DNA]</scope>
    <source>
        <strain evidence="3">NST-5</strain>
    </source>
</reference>
<dbReference type="InterPro" id="IPR025250">
    <property type="entry name" value="DUF4199"/>
</dbReference>
<feature type="transmembrane region" description="Helical" evidence="1">
    <location>
        <begin position="144"/>
        <end position="166"/>
    </location>
</feature>
<dbReference type="Proteomes" id="UP000798602">
    <property type="component" value="Unassembled WGS sequence"/>
</dbReference>
<protein>
    <submittedName>
        <fullName evidence="2">DUF4199 family protein</fullName>
    </submittedName>
</protein>
<comment type="caution">
    <text evidence="2">The sequence shown here is derived from an EMBL/GenBank/DDBJ whole genome shotgun (WGS) entry which is preliminary data.</text>
</comment>
<feature type="transmembrane region" description="Helical" evidence="1">
    <location>
        <begin position="41"/>
        <end position="61"/>
    </location>
</feature>
<gene>
    <name evidence="2" type="ORF">GV828_06765</name>
</gene>
<keyword evidence="3" id="KW-1185">Reference proteome</keyword>
<keyword evidence="1" id="KW-0472">Membrane</keyword>
<evidence type="ECO:0000256" key="1">
    <source>
        <dbReference type="SAM" id="Phobius"/>
    </source>
</evidence>
<feature type="transmembrane region" description="Helical" evidence="1">
    <location>
        <begin position="9"/>
        <end position="29"/>
    </location>
</feature>
<dbReference type="EMBL" id="JAABLM010000006">
    <property type="protein sequence ID" value="NBL64899.1"/>
    <property type="molecule type" value="Genomic_DNA"/>
</dbReference>
<keyword evidence="1" id="KW-1133">Transmembrane helix</keyword>
<evidence type="ECO:0000313" key="2">
    <source>
        <dbReference type="EMBL" id="NBL64899.1"/>
    </source>
</evidence>